<feature type="transmembrane region" description="Helical" evidence="1">
    <location>
        <begin position="91"/>
        <end position="112"/>
    </location>
</feature>
<dbReference type="EMBL" id="CAJMXA010000458">
    <property type="protein sequence ID" value="CAE6431533.1"/>
    <property type="molecule type" value="Genomic_DNA"/>
</dbReference>
<reference evidence="2" key="1">
    <citation type="submission" date="2021-01" db="EMBL/GenBank/DDBJ databases">
        <authorList>
            <person name="Kaushik A."/>
        </authorList>
    </citation>
    <scope>NUCLEOTIDE SEQUENCE</scope>
    <source>
        <strain evidence="2">AG6-10EEA</strain>
    </source>
</reference>
<protein>
    <recommendedName>
        <fullName evidence="4">Transmembrane protein</fullName>
    </recommendedName>
</protein>
<evidence type="ECO:0000313" key="3">
    <source>
        <dbReference type="Proteomes" id="UP000663853"/>
    </source>
</evidence>
<dbReference type="Proteomes" id="UP000663853">
    <property type="component" value="Unassembled WGS sequence"/>
</dbReference>
<gene>
    <name evidence="2" type="ORF">RDB_LOCUS24507</name>
</gene>
<keyword evidence="1" id="KW-1133">Transmembrane helix</keyword>
<name>A0A8H2XNP5_9AGAM</name>
<feature type="transmembrane region" description="Helical" evidence="1">
    <location>
        <begin position="284"/>
        <end position="308"/>
    </location>
</feature>
<accession>A0A8H2XNP5</accession>
<sequence>MRTLLGNFVIVDTYRSRTTRFEEFQNVLVSSALSIAPLKGQRRFARPNHHTFKVYCLELYFLPAPITHPVRSFTNPTTKLMPTKLPSEPTAAMLNLSALAYLLGVTVITWCITRATEKYSLYTRKAWSNIPWARLCLMLVLFDAWLYLIITGVLLHGAPREHSPHMCSIGILLCLICFSTSKALVYLCLIERVRAVWNTARQRWRSPVYLFCVALLIPLVGMVAGEMIPQAIHYIYNGYCVLGITRLSSVFLLTYDICINLFLTGMFVVPLIRSTIRSAWLRTVAIRSTVASVIALVSTSTNGTIVLVTHGNEAIWVCLGICAADLVINAVVLYWALQGPGESSDSRAKAVYFSPIGGIPTFQPSTMESISTSQGRSMVSNFSDRDNASDATVAVPHVPSLEKPKPTMQNPRHQVVFVQPPSRKRYSLPIIAERTLSFGEKPEFQSQGRDDPDSL</sequence>
<feature type="transmembrane region" description="Helical" evidence="1">
    <location>
        <begin position="169"/>
        <end position="189"/>
    </location>
</feature>
<feature type="transmembrane region" description="Helical" evidence="1">
    <location>
        <begin position="314"/>
        <end position="337"/>
    </location>
</feature>
<feature type="transmembrane region" description="Helical" evidence="1">
    <location>
        <begin position="132"/>
        <end position="157"/>
    </location>
</feature>
<dbReference type="AlphaFoldDB" id="A0A8H2XNP5"/>
<evidence type="ECO:0000256" key="1">
    <source>
        <dbReference type="SAM" id="Phobius"/>
    </source>
</evidence>
<keyword evidence="1" id="KW-0812">Transmembrane</keyword>
<evidence type="ECO:0000313" key="2">
    <source>
        <dbReference type="EMBL" id="CAE6431533.1"/>
    </source>
</evidence>
<comment type="caution">
    <text evidence="2">The sequence shown here is derived from an EMBL/GenBank/DDBJ whole genome shotgun (WGS) entry which is preliminary data.</text>
</comment>
<feature type="transmembrane region" description="Helical" evidence="1">
    <location>
        <begin position="252"/>
        <end position="272"/>
    </location>
</feature>
<evidence type="ECO:0008006" key="4">
    <source>
        <dbReference type="Google" id="ProtNLM"/>
    </source>
</evidence>
<dbReference type="PANTHER" id="PTHR38848">
    <property type="entry name" value="G-PROTEIN COUPLED RECEPTORS FAMILY 3 PROFILE DOMAIN-CONTAINING PROTEIN"/>
    <property type="match status" value="1"/>
</dbReference>
<organism evidence="2 3">
    <name type="scientific">Rhizoctonia solani</name>
    <dbReference type="NCBI Taxonomy" id="456999"/>
    <lineage>
        <taxon>Eukaryota</taxon>
        <taxon>Fungi</taxon>
        <taxon>Dikarya</taxon>
        <taxon>Basidiomycota</taxon>
        <taxon>Agaricomycotina</taxon>
        <taxon>Agaricomycetes</taxon>
        <taxon>Cantharellales</taxon>
        <taxon>Ceratobasidiaceae</taxon>
        <taxon>Rhizoctonia</taxon>
    </lineage>
</organism>
<keyword evidence="1" id="KW-0472">Membrane</keyword>
<proteinExistence type="predicted"/>
<feature type="transmembrane region" description="Helical" evidence="1">
    <location>
        <begin position="209"/>
        <end position="232"/>
    </location>
</feature>
<dbReference type="PANTHER" id="PTHR38848:SF3">
    <property type="entry name" value="G-PROTEIN COUPLED RECEPTORS FAMILY 3 PROFILE DOMAIN-CONTAINING PROTEIN"/>
    <property type="match status" value="1"/>
</dbReference>